<dbReference type="InterPro" id="IPR000315">
    <property type="entry name" value="Znf_B-box"/>
</dbReference>
<evidence type="ECO:0000256" key="1">
    <source>
        <dbReference type="ARBA" id="ARBA00022723"/>
    </source>
</evidence>
<dbReference type="Proteomes" id="UP001149090">
    <property type="component" value="Unassembled WGS sequence"/>
</dbReference>
<dbReference type="InterPro" id="IPR047153">
    <property type="entry name" value="TRIM45/56/19-like"/>
</dbReference>
<name>A0A9Q0RFQ7_ANAIG</name>
<evidence type="ECO:0000259" key="7">
    <source>
        <dbReference type="PROSITE" id="PS50119"/>
    </source>
</evidence>
<evidence type="ECO:0000256" key="2">
    <source>
        <dbReference type="ARBA" id="ARBA00022771"/>
    </source>
</evidence>
<organism evidence="8 9">
    <name type="scientific">Anaeramoeba ignava</name>
    <name type="common">Anaerobic marine amoeba</name>
    <dbReference type="NCBI Taxonomy" id="1746090"/>
    <lineage>
        <taxon>Eukaryota</taxon>
        <taxon>Metamonada</taxon>
        <taxon>Anaeramoebidae</taxon>
        <taxon>Anaeramoeba</taxon>
    </lineage>
</organism>
<keyword evidence="2 4" id="KW-0863">Zinc-finger</keyword>
<dbReference type="PROSITE" id="PS00518">
    <property type="entry name" value="ZF_RING_1"/>
    <property type="match status" value="1"/>
</dbReference>
<dbReference type="SUPFAM" id="SSF57850">
    <property type="entry name" value="RING/U-box"/>
    <property type="match status" value="1"/>
</dbReference>
<dbReference type="InterPro" id="IPR038446">
    <property type="entry name" value="CEBP_ZZ_sf"/>
</dbReference>
<dbReference type="Gene3D" id="4.10.640.40">
    <property type="entry name" value="Cytoplasmic polyadenylation element-binding protein, ZZ domain"/>
    <property type="match status" value="1"/>
</dbReference>
<dbReference type="AlphaFoldDB" id="A0A9Q0RFQ7"/>
<dbReference type="CDD" id="cd19756">
    <property type="entry name" value="Bbox2"/>
    <property type="match status" value="1"/>
</dbReference>
<dbReference type="SMART" id="SM00336">
    <property type="entry name" value="BBOX"/>
    <property type="match status" value="2"/>
</dbReference>
<feature type="domain" description="B box-type" evidence="7">
    <location>
        <begin position="99"/>
        <end position="145"/>
    </location>
</feature>
<feature type="region of interest" description="Disordered" evidence="5">
    <location>
        <begin position="446"/>
        <end position="471"/>
    </location>
</feature>
<sequence>MKSNQLIELLYCSNCQKKFENDCYSLPTCSHSLCHKCLAKSLESKPEFQKTNETDEFITLLTCPVCSYKYQLEDEISEEIPMNKQINFLAKVEASPKKNEVMNCQECEKEKAVFFCENCHVFFCQNCCKTIHSFKAFENHQISPYKGDEHIVVHHALECSEHPNKVKEYYCKECQESVCIDCVIIGKHKNHMITKLESLSIGSDLRVSLALKRNQSLIQILDKKTNEIAALLDVVNGVIPVAKNKIDENFKKAFDLFQKRKESLLIQVDQISHYVTNQIRKIKTKYDKRIAELKLCEYYSNNLLENPTDSTILYEMEGMLNKLQDVEELTDESYVADDFAMAVDFDNLPTFFDSLGYVDAPLMNLKGGPGNIQITSNQEMSGEIKCSTFVVKSGAVLTVKPWDGKSGGVLKILARSKIIIEKGGKIDLSGKGYRGGPAVFQATNGKAKQGESYEGQGSDLQEANKGGGGAGLGTGQFGGYGGGGGGYGTPGDDAEPNRYSGQFHPGAKGGESYGDERITELYMGSGGGSGHPYSNGQTKGKGGNGGGALLLQSRRIVNDGEIISNGEDGEDGVPSTYGSGGGGGSGGSILFICNLLINNGTVSALGGKKGIAHPSYSQGINSSGGKGGDGRIAVKGRAKGNTTSPTWFIYKK</sequence>
<accession>A0A9Q0RFQ7</accession>
<dbReference type="Gene3D" id="3.30.40.10">
    <property type="entry name" value="Zinc/RING finger domain, C3HC4 (zinc finger)"/>
    <property type="match status" value="1"/>
</dbReference>
<dbReference type="InterPro" id="IPR001841">
    <property type="entry name" value="Znf_RING"/>
</dbReference>
<feature type="domain" description="RING-type" evidence="6">
    <location>
        <begin position="12"/>
        <end position="67"/>
    </location>
</feature>
<feature type="domain" description="B box-type" evidence="7">
    <location>
        <begin position="154"/>
        <end position="196"/>
    </location>
</feature>
<keyword evidence="3" id="KW-0862">Zinc</keyword>
<gene>
    <name evidence="8" type="ORF">M0811_00299</name>
</gene>
<dbReference type="CDD" id="cd19757">
    <property type="entry name" value="Bbox1"/>
    <property type="match status" value="1"/>
</dbReference>
<dbReference type="PANTHER" id="PTHR25462:SF306">
    <property type="entry name" value="TRIPARTITE MOTIF CONTAINING 9"/>
    <property type="match status" value="1"/>
</dbReference>
<dbReference type="PANTHER" id="PTHR25462">
    <property type="entry name" value="BONUS, ISOFORM C-RELATED"/>
    <property type="match status" value="1"/>
</dbReference>
<protein>
    <submittedName>
        <fullName evidence="8">Bonus isoform c-related</fullName>
    </submittedName>
</protein>
<dbReference type="Gene3D" id="3.30.160.60">
    <property type="entry name" value="Classic Zinc Finger"/>
    <property type="match status" value="1"/>
</dbReference>
<evidence type="ECO:0000313" key="9">
    <source>
        <dbReference type="Proteomes" id="UP001149090"/>
    </source>
</evidence>
<dbReference type="InterPro" id="IPR017907">
    <property type="entry name" value="Znf_RING_CS"/>
</dbReference>
<evidence type="ECO:0000256" key="4">
    <source>
        <dbReference type="PROSITE-ProRule" id="PRU00024"/>
    </source>
</evidence>
<dbReference type="PROSITE" id="PS50119">
    <property type="entry name" value="ZF_BBOX"/>
    <property type="match status" value="2"/>
</dbReference>
<dbReference type="OrthoDB" id="295536at2759"/>
<dbReference type="SUPFAM" id="SSF57845">
    <property type="entry name" value="B-box zinc-binding domain"/>
    <property type="match status" value="1"/>
</dbReference>
<keyword evidence="9" id="KW-1185">Reference proteome</keyword>
<reference evidence="8" key="1">
    <citation type="submission" date="2022-10" db="EMBL/GenBank/DDBJ databases">
        <title>Novel sulphate-reducing endosymbionts in the free-living metamonad Anaeramoeba.</title>
        <authorList>
            <person name="Jerlstrom-Hultqvist J."/>
            <person name="Cepicka I."/>
            <person name="Gallot-Lavallee L."/>
            <person name="Salas-Leiva D."/>
            <person name="Curtis B.A."/>
            <person name="Zahonova K."/>
            <person name="Pipaliya S."/>
            <person name="Dacks J."/>
            <person name="Roger A.J."/>
        </authorList>
    </citation>
    <scope>NUCLEOTIDE SEQUENCE</scope>
    <source>
        <strain evidence="8">BMAN</strain>
    </source>
</reference>
<evidence type="ECO:0000256" key="3">
    <source>
        <dbReference type="ARBA" id="ARBA00022833"/>
    </source>
</evidence>
<dbReference type="GO" id="GO:0008270">
    <property type="term" value="F:zinc ion binding"/>
    <property type="evidence" value="ECO:0007669"/>
    <property type="project" value="UniProtKB-KW"/>
</dbReference>
<feature type="region of interest" description="Disordered" evidence="5">
    <location>
        <begin position="526"/>
        <end position="545"/>
    </location>
</feature>
<evidence type="ECO:0000259" key="6">
    <source>
        <dbReference type="PROSITE" id="PS50089"/>
    </source>
</evidence>
<comment type="caution">
    <text evidence="8">The sequence shown here is derived from an EMBL/GenBank/DDBJ whole genome shotgun (WGS) entry which is preliminary data.</text>
</comment>
<keyword evidence="1" id="KW-0479">Metal-binding</keyword>
<proteinExistence type="predicted"/>
<dbReference type="EMBL" id="JAPDFW010000059">
    <property type="protein sequence ID" value="KAJ5076979.1"/>
    <property type="molecule type" value="Genomic_DNA"/>
</dbReference>
<evidence type="ECO:0000313" key="8">
    <source>
        <dbReference type="EMBL" id="KAJ5076979.1"/>
    </source>
</evidence>
<dbReference type="GO" id="GO:0061630">
    <property type="term" value="F:ubiquitin protein ligase activity"/>
    <property type="evidence" value="ECO:0007669"/>
    <property type="project" value="TreeGrafter"/>
</dbReference>
<evidence type="ECO:0000256" key="5">
    <source>
        <dbReference type="SAM" id="MobiDB-lite"/>
    </source>
</evidence>
<dbReference type="InterPro" id="IPR013083">
    <property type="entry name" value="Znf_RING/FYVE/PHD"/>
</dbReference>
<dbReference type="PROSITE" id="PS50089">
    <property type="entry name" value="ZF_RING_2"/>
    <property type="match status" value="1"/>
</dbReference>
<dbReference type="Pfam" id="PF00643">
    <property type="entry name" value="zf-B_box"/>
    <property type="match status" value="2"/>
</dbReference>